<evidence type="ECO:0000313" key="1">
    <source>
        <dbReference type="EMBL" id="UTC28792.1"/>
    </source>
</evidence>
<organism evidence="1 2">
    <name type="scientific">Brevundimonas phage vB_BpoS-Marchewka</name>
    <dbReference type="NCBI Taxonomy" id="2948604"/>
    <lineage>
        <taxon>Viruses</taxon>
        <taxon>Duplodnaviria</taxon>
        <taxon>Heunggongvirae</taxon>
        <taxon>Uroviricota</taxon>
        <taxon>Caudoviricetes</taxon>
        <taxon>Jeanschmidtviridae</taxon>
        <taxon>Marchewkavirus</taxon>
        <taxon>Marchewkavirus marchewka</taxon>
    </lineage>
</organism>
<gene>
    <name evidence="1" type="ORF">MARCHEWKA_02800</name>
</gene>
<dbReference type="EMBL" id="ON529851">
    <property type="protein sequence ID" value="UTC28792.1"/>
    <property type="molecule type" value="Genomic_DNA"/>
</dbReference>
<sequence>MLNGGADVLRLSPPSRRAHDVAISIRGTATRAVVRDVVQGFGCPAPTAKRVHACLRASQRYDCRVAQAAVNNGLADYAARHGLSVIVHDGA</sequence>
<proteinExistence type="predicted"/>
<protein>
    <submittedName>
        <fullName evidence="1">Uncharacterized protein</fullName>
    </submittedName>
</protein>
<reference evidence="1" key="1">
    <citation type="submission" date="2022-04" db="EMBL/GenBank/DDBJ databases">
        <authorList>
            <person name="Friedrich I."/>
            <person name="Schneider D."/>
            <person name="Poehlein A."/>
            <person name="Hertel R."/>
            <person name="Daniel R."/>
        </authorList>
    </citation>
    <scope>NUCLEOTIDE SEQUENCE</scope>
</reference>
<evidence type="ECO:0000313" key="2">
    <source>
        <dbReference type="Proteomes" id="UP001056634"/>
    </source>
</evidence>
<dbReference type="Proteomes" id="UP001056634">
    <property type="component" value="Segment"/>
</dbReference>
<name>A0A9E7STW0_9CAUD</name>
<keyword evidence="2" id="KW-1185">Reference proteome</keyword>
<accession>A0A9E7STW0</accession>